<comment type="caution">
    <text evidence="1">The sequence shown here is derived from an EMBL/GenBank/DDBJ whole genome shotgun (WGS) entry which is preliminary data.</text>
</comment>
<sequence length="73" mass="8508">METAELSRAFQEDQFACSICGNVLFEVEQVSKEKVRLICENCGQCHLLVVRFKDEDQLLIKFCDENKNKMNFT</sequence>
<dbReference type="EMBL" id="LFWU01000146">
    <property type="protein sequence ID" value="KON29723.1"/>
    <property type="molecule type" value="Genomic_DNA"/>
</dbReference>
<evidence type="ECO:0000313" key="2">
    <source>
        <dbReference type="Proteomes" id="UP000037237"/>
    </source>
</evidence>
<accession>A0A0M0BMD7</accession>
<organism evidence="1 2">
    <name type="scientific">miscellaneous Crenarchaeota group-1 archaeon SG8-32-1</name>
    <dbReference type="NCBI Taxonomy" id="1685124"/>
    <lineage>
        <taxon>Archaea</taxon>
        <taxon>Candidatus Bathyarchaeota</taxon>
        <taxon>MCG-1</taxon>
    </lineage>
</organism>
<gene>
    <name evidence="1" type="ORF">AC477_05605</name>
</gene>
<reference evidence="1 2" key="1">
    <citation type="submission" date="2015-06" db="EMBL/GenBank/DDBJ databases">
        <title>New insights into the roles of widespread benthic archaea in carbon and nitrogen cycling.</title>
        <authorList>
            <person name="Lazar C.S."/>
            <person name="Baker B.J."/>
            <person name="Seitz K.W."/>
            <person name="Hyde A.S."/>
            <person name="Dick G.J."/>
            <person name="Hinrichs K.-U."/>
            <person name="Teske A.P."/>
        </authorList>
    </citation>
    <scope>NUCLEOTIDE SEQUENCE [LARGE SCALE GENOMIC DNA]</scope>
    <source>
        <strain evidence="1">SG8-32-1</strain>
    </source>
</reference>
<proteinExistence type="predicted"/>
<name>A0A0M0BMD7_9ARCH</name>
<dbReference type="Proteomes" id="UP000037237">
    <property type="component" value="Unassembled WGS sequence"/>
</dbReference>
<evidence type="ECO:0000313" key="1">
    <source>
        <dbReference type="EMBL" id="KON29723.1"/>
    </source>
</evidence>
<dbReference type="AlphaFoldDB" id="A0A0M0BMD7"/>
<protein>
    <submittedName>
        <fullName evidence="1">Uncharacterized protein</fullName>
    </submittedName>
</protein>